<reference evidence="8 9" key="1">
    <citation type="submission" date="2019-08" db="EMBL/GenBank/DDBJ databases">
        <title>Draft genome of C. urealyticum strain VH4248.</title>
        <authorList>
            <person name="Navas J."/>
        </authorList>
    </citation>
    <scope>NUCLEOTIDE SEQUENCE [LARGE SCALE GENOMIC DNA]</scope>
    <source>
        <strain evidence="8 9">VH4248</strain>
    </source>
</reference>
<dbReference type="InterPro" id="IPR027417">
    <property type="entry name" value="P-loop_NTPase"/>
</dbReference>
<evidence type="ECO:0000256" key="3">
    <source>
        <dbReference type="ARBA" id="ARBA00022695"/>
    </source>
</evidence>
<organism evidence="8 9">
    <name type="scientific">Corynebacterium urealyticum</name>
    <dbReference type="NCBI Taxonomy" id="43771"/>
    <lineage>
        <taxon>Bacteria</taxon>
        <taxon>Bacillati</taxon>
        <taxon>Actinomycetota</taxon>
        <taxon>Actinomycetes</taxon>
        <taxon>Mycobacteriales</taxon>
        <taxon>Corynebacteriaceae</taxon>
        <taxon>Corynebacterium</taxon>
    </lineage>
</organism>
<gene>
    <name evidence="8" type="ORF">FYJ87_05605</name>
</gene>
<dbReference type="PANTHER" id="PTHR34388:SF1">
    <property type="entry name" value="DNA POLYMERASE III SUBUNIT DELTA"/>
    <property type="match status" value="1"/>
</dbReference>
<evidence type="ECO:0000256" key="7">
    <source>
        <dbReference type="ARBA" id="ARBA00049244"/>
    </source>
</evidence>
<evidence type="ECO:0000256" key="5">
    <source>
        <dbReference type="ARBA" id="ARBA00022932"/>
    </source>
</evidence>
<dbReference type="RefSeq" id="WP_148812252.1">
    <property type="nucleotide sequence ID" value="NZ_VSZI01000001.1"/>
</dbReference>
<comment type="similarity">
    <text evidence="6">Belongs to the DNA polymerase HolA subunit family.</text>
</comment>
<evidence type="ECO:0000256" key="4">
    <source>
        <dbReference type="ARBA" id="ARBA00022705"/>
    </source>
</evidence>
<evidence type="ECO:0000313" key="9">
    <source>
        <dbReference type="Proteomes" id="UP000324726"/>
    </source>
</evidence>
<dbReference type="GO" id="GO:0006261">
    <property type="term" value="P:DNA-templated DNA replication"/>
    <property type="evidence" value="ECO:0007669"/>
    <property type="project" value="TreeGrafter"/>
</dbReference>
<dbReference type="PANTHER" id="PTHR34388">
    <property type="entry name" value="DNA POLYMERASE III SUBUNIT DELTA"/>
    <property type="match status" value="1"/>
</dbReference>
<comment type="catalytic activity">
    <reaction evidence="7">
        <text>DNA(n) + a 2'-deoxyribonucleoside 5'-triphosphate = DNA(n+1) + diphosphate</text>
        <dbReference type="Rhea" id="RHEA:22508"/>
        <dbReference type="Rhea" id="RHEA-COMP:17339"/>
        <dbReference type="Rhea" id="RHEA-COMP:17340"/>
        <dbReference type="ChEBI" id="CHEBI:33019"/>
        <dbReference type="ChEBI" id="CHEBI:61560"/>
        <dbReference type="ChEBI" id="CHEBI:173112"/>
        <dbReference type="EC" id="2.7.7.7"/>
    </reaction>
</comment>
<evidence type="ECO:0000256" key="2">
    <source>
        <dbReference type="ARBA" id="ARBA00022679"/>
    </source>
</evidence>
<dbReference type="GO" id="GO:0009360">
    <property type="term" value="C:DNA polymerase III complex"/>
    <property type="evidence" value="ECO:0007669"/>
    <property type="project" value="TreeGrafter"/>
</dbReference>
<dbReference type="EMBL" id="VSZI01000001">
    <property type="protein sequence ID" value="TYR20428.1"/>
    <property type="molecule type" value="Genomic_DNA"/>
</dbReference>
<dbReference type="NCBIfam" id="NF004165">
    <property type="entry name" value="PRK05629.1"/>
    <property type="match status" value="1"/>
</dbReference>
<dbReference type="GO" id="GO:0003887">
    <property type="term" value="F:DNA-directed DNA polymerase activity"/>
    <property type="evidence" value="ECO:0007669"/>
    <property type="project" value="UniProtKB-KW"/>
</dbReference>
<dbReference type="EC" id="2.7.7.7" evidence="1"/>
<proteinExistence type="inferred from homology"/>
<sequence length="334" mass="35923">MILGMARGEQASKKPPAISAVNMIVGAEEFLAERQRFAIVHAARKNAGNPDLPVELHKATNLSEPQLIELLSPSLFAEDRIVVISGVADCGKETVALLKSAIETPAAGVVLILLHSGKGRNKRLVNEWQKLGVRIFPAEPLRPRERRSFVEQEFRSYGVSVGPEVVDRMLDSVGSDLRELASAVSQLVADTDANVTPDAVQRYYQGQAEVTGFDIADLVLAGRQGEAVAAARRAIQLGVPLVLIASALSTVMRDVARVAGAGRIDPRRDASAFGMAPWKLEKTLRVARQWPPAAVSRGVQLVAQLDAGVKGQLPAPEYAVEDTVRQLAGLIARR</sequence>
<name>A0A5D4FWP1_9CORY</name>
<keyword evidence="5" id="KW-0239">DNA-directed DNA polymerase</keyword>
<dbReference type="InterPro" id="IPR005790">
    <property type="entry name" value="DNA_polIII_delta"/>
</dbReference>
<keyword evidence="2" id="KW-0808">Transferase</keyword>
<keyword evidence="3" id="KW-0548">Nucleotidyltransferase</keyword>
<comment type="caution">
    <text evidence="8">The sequence shown here is derived from an EMBL/GenBank/DDBJ whole genome shotgun (WGS) entry which is preliminary data.</text>
</comment>
<accession>A0A5D4FWP1</accession>
<evidence type="ECO:0000256" key="1">
    <source>
        <dbReference type="ARBA" id="ARBA00012417"/>
    </source>
</evidence>
<dbReference type="NCBIfam" id="TIGR01128">
    <property type="entry name" value="holA"/>
    <property type="match status" value="1"/>
</dbReference>
<evidence type="ECO:0000256" key="6">
    <source>
        <dbReference type="ARBA" id="ARBA00034754"/>
    </source>
</evidence>
<protein>
    <recommendedName>
        <fullName evidence="1">DNA-directed DNA polymerase</fullName>
        <ecNumber evidence="1">2.7.7.7</ecNumber>
    </recommendedName>
</protein>
<dbReference type="SUPFAM" id="SSF52540">
    <property type="entry name" value="P-loop containing nucleoside triphosphate hydrolases"/>
    <property type="match status" value="1"/>
</dbReference>
<evidence type="ECO:0000313" key="8">
    <source>
        <dbReference type="EMBL" id="TYR20428.1"/>
    </source>
</evidence>
<dbReference type="InterPro" id="IPR008921">
    <property type="entry name" value="DNA_pol3_clamp-load_cplx_C"/>
</dbReference>
<dbReference type="Gene3D" id="1.20.272.10">
    <property type="match status" value="1"/>
</dbReference>
<dbReference type="AlphaFoldDB" id="A0A5D4FWP1"/>
<dbReference type="GO" id="GO:0003677">
    <property type="term" value="F:DNA binding"/>
    <property type="evidence" value="ECO:0007669"/>
    <property type="project" value="InterPro"/>
</dbReference>
<keyword evidence="4" id="KW-0235">DNA replication</keyword>
<dbReference type="SUPFAM" id="SSF48019">
    <property type="entry name" value="post-AAA+ oligomerization domain-like"/>
    <property type="match status" value="1"/>
</dbReference>
<dbReference type="Proteomes" id="UP000324726">
    <property type="component" value="Unassembled WGS sequence"/>
</dbReference>
<dbReference type="Gene3D" id="3.40.50.300">
    <property type="entry name" value="P-loop containing nucleotide triphosphate hydrolases"/>
    <property type="match status" value="1"/>
</dbReference>